<keyword evidence="4" id="KW-1185">Reference proteome</keyword>
<dbReference type="InterPro" id="IPR015943">
    <property type="entry name" value="WD40/YVTN_repeat-like_dom_sf"/>
</dbReference>
<keyword evidence="1" id="KW-0677">Repeat</keyword>
<sequence>MRLDINTALVLSACISIQAAVIWEEDFEAVAVGTVSGNNQTLAGSVVQTANGASGTVVNAATDPVAAVAFSLASGNFLRLSCDDNAFAAIRPSLNPIEFDPVSNTNTYTLSFDLYLPSAVGIPVGDIQPRFKLNGAGGNGAVDDTFATNTAGQYHVVYTGLISDFIATDVDEARPFIGIDQDGTVLNDFLYIDNIRFVLGAETPLSSDAWFEMLRTQRVESDPSIVWRQFGPGMSGNNYRIYWHPTDPDVVFLGPNMGNGFRSEDRGTTYEGILDYDGKGHAFDERGPSEINSPDFSRQHPDLGFCSREAESKLYKTTDRGKTWTRMTSTEPVWDGKRLNTIAVAPSNDQIWYIGSGDINDRNKYFFTAAQPHGYGSASGHEAKIWKTSDQGVNWSDITPAGINPNACIVRIIVHPEDADTVWAATTYGLYKTTDGGVSWTAKTGTGLDNDIIRSFDMHYDASSGDVTLYAVDQVIWADAGNTVTNAGGGIFQSLDEGESWQNINGNLGVDISVLKSDYQLKKSYFSALEKWFGISDAESVYTVYPTNLMNNFSMVRVDPNDAGKIFILNDYKHYGGSTTFRGGMVWRTDDGGAHWYATLRNGTAWAGIHKSYWEGRGTPTAHNMFLRGQKKWEQRDSYERKAGSAIEFNADGSMLMFQWAKTLVVSLDGGDTWEEIDEIEVTPGSEIWVAAENSNLPGHGLKQDPRFPNTVFLPSGENDFWVLEPGGDSVRSGYQAARRVEMGSSEYSCSDVAIHPTDTNIIYTLQFRQASAGDLLRSTDGGKTFAEHGVALEWPPGESENTSIDQLCLTIHPDDPDYMFFCVPDDAAVHGYVWDPQISLTTGVRRSTDGGLNWEWANNGLPSEDVVGLRLDPNNSSNLYACVYGNNGGLYISTDYAASWSKYTKLPEQIYSVSDIHFSNDGKIYVSCGKHSDYDVDEGGVWMSADGGDSWTQIFKTHWARMTKTAVYDPDVILVQMNSKGASDIQNPGTYLSKDGGLSWIKINTGNPQSDRVNDIAIDQVVRDRYYVSTQGCGWLRGDLVDTNNAAPVFVRTPIVHSNAVPEVLYSDSLNGEASDPNGDAIDYSLTLGPDWVSVAADGALNVFPPAGAVGRYLCQIQADDAAGMSSRETLYVTVSTNASAYFASWLRDYPGIGIQDGTVDDPDLDGLDNLHEYAFGGNPAEADVPAGIVPTFGTGSSGLEYVYRRRKDAEVRGLVYTLQTTTNLMSGSWTNSGYTVGGVGDLTDYFDAVTNSVSAADAARFLRLELKWSE</sequence>
<dbReference type="RefSeq" id="WP_322607377.1">
    <property type="nucleotide sequence ID" value="NZ_JARVCO010000002.1"/>
</dbReference>
<dbReference type="InterPro" id="IPR031778">
    <property type="entry name" value="Sortilin_N"/>
</dbReference>
<protein>
    <recommendedName>
        <fullName evidence="2">Sortilin N-terminal domain-containing protein</fullName>
    </recommendedName>
</protein>
<gene>
    <name evidence="3" type="ORF">P9H32_02975</name>
</gene>
<organism evidence="3 4">
    <name type="scientific">Pontiella agarivorans</name>
    <dbReference type="NCBI Taxonomy" id="3038953"/>
    <lineage>
        <taxon>Bacteria</taxon>
        <taxon>Pseudomonadati</taxon>
        <taxon>Kiritimatiellota</taxon>
        <taxon>Kiritimatiellia</taxon>
        <taxon>Kiritimatiellales</taxon>
        <taxon>Pontiellaceae</taxon>
        <taxon>Pontiella</taxon>
    </lineage>
</organism>
<evidence type="ECO:0000313" key="4">
    <source>
        <dbReference type="Proteomes" id="UP001290861"/>
    </source>
</evidence>
<reference evidence="3 4" key="1">
    <citation type="journal article" date="2024" name="Appl. Environ. Microbiol.">
        <title>Pontiella agarivorans sp. nov., a novel marine anaerobic bacterium capable of degrading macroalgal polysaccharides and fixing nitrogen.</title>
        <authorList>
            <person name="Liu N."/>
            <person name="Kivenson V."/>
            <person name="Peng X."/>
            <person name="Cui Z."/>
            <person name="Lankiewicz T.S."/>
            <person name="Gosselin K.M."/>
            <person name="English C.J."/>
            <person name="Blair E.M."/>
            <person name="O'Malley M.A."/>
            <person name="Valentine D.L."/>
        </authorList>
    </citation>
    <scope>NUCLEOTIDE SEQUENCE [LARGE SCALE GENOMIC DNA]</scope>
    <source>
        <strain evidence="3 4">NLcol2</strain>
    </source>
</reference>
<dbReference type="PANTHER" id="PTHR43739:SF5">
    <property type="entry name" value="EXO-ALPHA-SIALIDASE"/>
    <property type="match status" value="1"/>
</dbReference>
<proteinExistence type="predicted"/>
<evidence type="ECO:0000256" key="1">
    <source>
        <dbReference type="ARBA" id="ARBA00022737"/>
    </source>
</evidence>
<accession>A0ABU5MTN9</accession>
<name>A0ABU5MTN9_9BACT</name>
<evidence type="ECO:0000313" key="3">
    <source>
        <dbReference type="EMBL" id="MDZ8117576.1"/>
    </source>
</evidence>
<dbReference type="Gene3D" id="2.60.40.10">
    <property type="entry name" value="Immunoglobulins"/>
    <property type="match status" value="1"/>
</dbReference>
<evidence type="ECO:0000259" key="2">
    <source>
        <dbReference type="Pfam" id="PF15902"/>
    </source>
</evidence>
<dbReference type="InterPro" id="IPR013783">
    <property type="entry name" value="Ig-like_fold"/>
</dbReference>
<dbReference type="Proteomes" id="UP001290861">
    <property type="component" value="Unassembled WGS sequence"/>
</dbReference>
<dbReference type="Pfam" id="PF15902">
    <property type="entry name" value="Sortilin-Vps10"/>
    <property type="match status" value="1"/>
</dbReference>
<dbReference type="EMBL" id="JARVCO010000002">
    <property type="protein sequence ID" value="MDZ8117576.1"/>
    <property type="molecule type" value="Genomic_DNA"/>
</dbReference>
<dbReference type="Gene3D" id="2.130.10.10">
    <property type="entry name" value="YVTN repeat-like/Quinoprotein amine dehydrogenase"/>
    <property type="match status" value="4"/>
</dbReference>
<dbReference type="InterPro" id="IPR052025">
    <property type="entry name" value="Xyloglucanase_GH74"/>
</dbReference>
<dbReference type="CDD" id="cd15482">
    <property type="entry name" value="Sialidase_non-viral"/>
    <property type="match status" value="2"/>
</dbReference>
<feature type="domain" description="Sortilin N-terminal" evidence="2">
    <location>
        <begin position="845"/>
        <end position="957"/>
    </location>
</feature>
<dbReference type="PANTHER" id="PTHR43739">
    <property type="entry name" value="XYLOGLUCANASE (EUROFUNG)"/>
    <property type="match status" value="1"/>
</dbReference>
<dbReference type="SUPFAM" id="SSF110296">
    <property type="entry name" value="Oligoxyloglucan reducing end-specific cellobiohydrolase"/>
    <property type="match status" value="3"/>
</dbReference>
<comment type="caution">
    <text evidence="3">The sequence shown here is derived from an EMBL/GenBank/DDBJ whole genome shotgun (WGS) entry which is preliminary data.</text>
</comment>